<proteinExistence type="predicted"/>
<dbReference type="InterPro" id="IPR057582">
    <property type="entry name" value="Phage_TTP_15"/>
</dbReference>
<feature type="region of interest" description="Disordered" evidence="1">
    <location>
        <begin position="1"/>
        <end position="27"/>
    </location>
</feature>
<organism evidence="2 3">
    <name type="scientific">Erwinia phage vB_EamM_Kwan</name>
    <dbReference type="NCBI Taxonomy" id="1883374"/>
    <lineage>
        <taxon>Viruses</taxon>
        <taxon>Duplodnaviria</taxon>
        <taxon>Heunggongvirae</taxon>
        <taxon>Uroviricota</taxon>
        <taxon>Caudoviricetes</taxon>
        <taxon>Chimalliviridae</taxon>
        <taxon>Wellingtonvirus</taxon>
        <taxon>Wellingtonvirus wellington</taxon>
    </lineage>
</organism>
<reference evidence="2 3" key="1">
    <citation type="submission" date="2016-06" db="EMBL/GenBank/DDBJ databases">
        <authorList>
            <person name="Kjaerup R.B."/>
            <person name="Dalgaard T.S."/>
            <person name="Juul-Madsen H.R."/>
        </authorList>
    </citation>
    <scope>NUCLEOTIDE SEQUENCE [LARGE SCALE GENOMIC DNA]</scope>
</reference>
<gene>
    <name evidence="2" type="ORF">KWAN_63</name>
</gene>
<evidence type="ECO:0000313" key="2">
    <source>
        <dbReference type="EMBL" id="ANZ49415.1"/>
    </source>
</evidence>
<evidence type="ECO:0000313" key="3">
    <source>
        <dbReference type="Proteomes" id="UP000202923"/>
    </source>
</evidence>
<evidence type="ECO:0000256" key="1">
    <source>
        <dbReference type="SAM" id="MobiDB-lite"/>
    </source>
</evidence>
<accession>A0A1B2IDY5</accession>
<dbReference type="EMBL" id="KX397369">
    <property type="protein sequence ID" value="ANZ49415.1"/>
    <property type="molecule type" value="Genomic_DNA"/>
</dbReference>
<dbReference type="RefSeq" id="YP_009278668.1">
    <property type="nucleotide sequence ID" value="NC_031010.1"/>
</dbReference>
<sequence>MSNETENDPGYDPNTPEDSGYSNPNNADAVPSVAGYIDARRSTANPITAFNLGDELTAWTSRLRLLSGQGLAAQRMTNPLMGFNHRMASSPVPINKEYGGLTFFSRPDFNLEFDNLANSRRFSNMAAQPKGSLDYSILAALDPDFELGFSDSPRNANGQRKNRLGTPFHPDIPFDNLQAFIPLLSTQLMSLSAPPDESVDVWTSQEGLMREQWGMVDSTNEVNNGYTVSASLNNPYGDPIMRMMSVWLEYMAGVKMGKFKPKIRNSIQRRMDYFSRIYGIRYDALGNISRFWTMCVGFPTNNNAGSMAQVDNSKPSLDDDTTVTINWQMFGARYNDPLYMEMFNRTVAIFNPDMTPDPRQETFTPMGGNSLVPIPAELLPLFNYYGYPYLDSVRRRITWYVYQADYRTVLTKAGILR</sequence>
<dbReference type="GeneID" id="29061907"/>
<dbReference type="KEGG" id="vg:29061907"/>
<dbReference type="Pfam" id="PF23971">
    <property type="entry name" value="Phage_TTP_15"/>
    <property type="match status" value="1"/>
</dbReference>
<protein>
    <submittedName>
        <fullName evidence="2">Putative virion structural protein</fullName>
    </submittedName>
</protein>
<feature type="compositionally biased region" description="Polar residues" evidence="1">
    <location>
        <begin position="16"/>
        <end position="26"/>
    </location>
</feature>
<name>A0A1B2IDY5_9CAUD</name>
<dbReference type="OrthoDB" id="4189at10239"/>
<dbReference type="Proteomes" id="UP000202923">
    <property type="component" value="Genome"/>
</dbReference>